<feature type="domain" description="HTH OST-type" evidence="6">
    <location>
        <begin position="251"/>
        <end position="325"/>
    </location>
</feature>
<dbReference type="InterPro" id="IPR002999">
    <property type="entry name" value="Tudor"/>
</dbReference>
<comment type="subcellular location">
    <subcellularLocation>
        <location evidence="1">Cytoplasm</location>
    </subcellularLocation>
</comment>
<name>A0A0A9XH64_LYGHE</name>
<feature type="compositionally biased region" description="Polar residues" evidence="5">
    <location>
        <begin position="791"/>
        <end position="803"/>
    </location>
</feature>
<dbReference type="Gene3D" id="2.40.50.90">
    <property type="match status" value="1"/>
</dbReference>
<reference evidence="7" key="2">
    <citation type="submission" date="2014-07" db="EMBL/GenBank/DDBJ databases">
        <authorList>
            <person name="Hull J."/>
        </authorList>
    </citation>
    <scope>NUCLEOTIDE SEQUENCE</scope>
</reference>
<dbReference type="PROSITE" id="PS51644">
    <property type="entry name" value="HTH_OST"/>
    <property type="match status" value="2"/>
</dbReference>
<proteinExistence type="predicted"/>
<keyword evidence="4" id="KW-0221">Differentiation</keyword>
<feature type="compositionally biased region" description="Polar residues" evidence="5">
    <location>
        <begin position="22"/>
        <end position="46"/>
    </location>
</feature>
<feature type="compositionally biased region" description="Low complexity" evidence="5">
    <location>
        <begin position="123"/>
        <end position="132"/>
    </location>
</feature>
<evidence type="ECO:0000256" key="1">
    <source>
        <dbReference type="ARBA" id="ARBA00004496"/>
    </source>
</evidence>
<evidence type="ECO:0000256" key="4">
    <source>
        <dbReference type="ARBA" id="ARBA00022871"/>
    </source>
</evidence>
<dbReference type="GO" id="GO:0005737">
    <property type="term" value="C:cytoplasm"/>
    <property type="evidence" value="ECO:0007669"/>
    <property type="project" value="UniProtKB-SubCell"/>
</dbReference>
<dbReference type="Gene3D" id="3.30.420.610">
    <property type="entry name" value="LOTUS domain-like"/>
    <property type="match status" value="2"/>
</dbReference>
<dbReference type="PANTHER" id="PTHR22948">
    <property type="entry name" value="TUDOR DOMAIN CONTAINING PROTEIN"/>
    <property type="match status" value="1"/>
</dbReference>
<feature type="region of interest" description="Disordered" evidence="5">
    <location>
        <begin position="1"/>
        <end position="46"/>
    </location>
</feature>
<dbReference type="SUPFAM" id="SSF63748">
    <property type="entry name" value="Tudor/PWWP/MBT"/>
    <property type="match status" value="1"/>
</dbReference>
<feature type="domain" description="HTH OST-type" evidence="6">
    <location>
        <begin position="341"/>
        <end position="414"/>
    </location>
</feature>
<keyword evidence="4" id="KW-0744">Spermatogenesis</keyword>
<dbReference type="EMBL" id="GBHO01027169">
    <property type="protein sequence ID" value="JAG16435.1"/>
    <property type="molecule type" value="Transcribed_RNA"/>
</dbReference>
<evidence type="ECO:0000259" key="6">
    <source>
        <dbReference type="PROSITE" id="PS51644"/>
    </source>
</evidence>
<dbReference type="GO" id="GO:0007283">
    <property type="term" value="P:spermatogenesis"/>
    <property type="evidence" value="ECO:0007669"/>
    <property type="project" value="UniProtKB-KW"/>
</dbReference>
<keyword evidence="3" id="KW-0677">Repeat</keyword>
<dbReference type="InterPro" id="IPR050621">
    <property type="entry name" value="Tudor_domain_containing"/>
</dbReference>
<sequence length="987" mass="110752">QSSIAPSSQSTTRTESSSQTTGKLSSRWIPNSNAMSFHPGTHSSTLVPPRSYPPSLMASYSTGQPFYAFGGPVPPMPQPYPPIYGNWHQLQGNPYFPYPGPVPHYVGAPRHSNDPPSVLHPRTFSSKPSTKKFSSDTVGGHSASTSGTNEIEVAGSNANINGLSDNDESVKPDTFLHPSSESSRNEDIISDEHAAVEGFGPVPESIVDLPDSTADCNVDAASLDVQSTGQEHQNHPSSGSFLDTSKCTEFPNDEVKSKIWAVLEKHTNGVPSSSFESFYESLHSCSLDIASLGYSSIKEMVLKNEDVFSFEKSKASDDWTLYDARLKPKRRQTQVLNNKWIPHCVVDNLAALARKHPEGIDADRILSLYKDEFSMEINPEILGFSDLLALLENCKSIALRKYGDKGIVYPKDWVSKSCDASGNDVIKEAAIPSQEEMKFLWKDYFKEYECDPSFKFKPPIIPESNLVQVKVVDVHSPGLMWVQFLDDARRLKDLMYELNLHYDNEHEDYIIPKNFVMPGLAVASMFSGQWHRAVIVSVKLELAKLLYVDYGTIYRAQVSELRKLDRRFGQDRVYSIKAMLYCLAPVEDDEWSVESCDFLFSNYAEKIVYAEICAVNYQEPSVEVIFFDTSGETEVNVNDLLVSNKLARYMANPVSDTASILNEKSVSRFYKYLPRWFSTSNQINSDPSICYENLMLCTTGASIPLNLDVIPCCKLHCIQQLCQANSESLALIWEKAVRQEEERIFDNVLRQIVPLKEWGWESCLTSKVCCVDEESQDAPIDVDQVYKRSEQPTNTKISIQPQESPACIQRRPNNGVQRTKEPTNPQSRSSSSIGFHNAWTPGTRSLVDSRNDSWCGSKPRLRYPRTIRYFEAQLGGNLLTLIGFKGEIWVCLSQLIKLTRLPSMLAKKRLEISDVGSDFISVSQRAYPDLFNDLHDLHLTTHEGNPILVLLSDAPTLMRAIDPLSSYQDIFENLAKEVAPLLDELIQ</sequence>
<evidence type="ECO:0000313" key="7">
    <source>
        <dbReference type="EMBL" id="JAG16435.1"/>
    </source>
</evidence>
<dbReference type="Pfam" id="PF00567">
    <property type="entry name" value="TUDOR"/>
    <property type="match status" value="1"/>
</dbReference>
<accession>A0A0A9XH64</accession>
<dbReference type="GO" id="GO:0030154">
    <property type="term" value="P:cell differentiation"/>
    <property type="evidence" value="ECO:0007669"/>
    <property type="project" value="UniProtKB-ARBA"/>
</dbReference>
<gene>
    <name evidence="7" type="primary">tdrd5_3</name>
    <name evidence="8" type="synonym">tdrd5_5</name>
    <name evidence="8" type="ORF">CM83_80358</name>
    <name evidence="7" type="ORF">CM83_80370</name>
</gene>
<feature type="non-terminal residue" evidence="7">
    <location>
        <position position="1"/>
    </location>
</feature>
<dbReference type="AlphaFoldDB" id="A0A0A9XH64"/>
<feature type="compositionally biased region" description="Polar residues" evidence="5">
    <location>
        <begin position="811"/>
        <end position="837"/>
    </location>
</feature>
<dbReference type="InterPro" id="IPR025605">
    <property type="entry name" value="OST-HTH/LOTUS_dom"/>
</dbReference>
<protein>
    <submittedName>
        <fullName evidence="7">Tudor domain-containing protein 5</fullName>
    </submittedName>
</protein>
<evidence type="ECO:0000256" key="2">
    <source>
        <dbReference type="ARBA" id="ARBA00022490"/>
    </source>
</evidence>
<evidence type="ECO:0000256" key="3">
    <source>
        <dbReference type="ARBA" id="ARBA00022737"/>
    </source>
</evidence>
<dbReference type="EMBL" id="GBHO01004574">
    <property type="protein sequence ID" value="JAG39030.1"/>
    <property type="molecule type" value="Transcribed_RNA"/>
</dbReference>
<dbReference type="PANTHER" id="PTHR22948:SF76">
    <property type="entry name" value="FI20010P1-RELATED"/>
    <property type="match status" value="1"/>
</dbReference>
<dbReference type="InterPro" id="IPR041966">
    <property type="entry name" value="LOTUS-like"/>
</dbReference>
<evidence type="ECO:0000256" key="5">
    <source>
        <dbReference type="SAM" id="MobiDB-lite"/>
    </source>
</evidence>
<evidence type="ECO:0000313" key="8">
    <source>
        <dbReference type="EMBL" id="JAG39030.1"/>
    </source>
</evidence>
<dbReference type="InterPro" id="IPR035437">
    <property type="entry name" value="SNase_OB-fold_sf"/>
</dbReference>
<feature type="compositionally biased region" description="Low complexity" evidence="5">
    <location>
        <begin position="7"/>
        <end position="21"/>
    </location>
</feature>
<reference evidence="7" key="1">
    <citation type="journal article" date="2014" name="PLoS ONE">
        <title>Transcriptome-Based Identification of ABC Transporters in the Western Tarnished Plant Bug Lygus hesperus.</title>
        <authorList>
            <person name="Hull J.J."/>
            <person name="Chaney K."/>
            <person name="Geib S.M."/>
            <person name="Fabrick J.A."/>
            <person name="Brent C.S."/>
            <person name="Walsh D."/>
            <person name="Lavine L.C."/>
        </authorList>
    </citation>
    <scope>NUCLEOTIDE SEQUENCE</scope>
</reference>
<dbReference type="Pfam" id="PF12872">
    <property type="entry name" value="OST-HTH"/>
    <property type="match status" value="2"/>
</dbReference>
<keyword evidence="2" id="KW-0963">Cytoplasm</keyword>
<feature type="region of interest" description="Disordered" evidence="5">
    <location>
        <begin position="786"/>
        <end position="837"/>
    </location>
</feature>
<dbReference type="Gene3D" id="2.30.30.140">
    <property type="match status" value="1"/>
</dbReference>
<organism evidence="7">
    <name type="scientific">Lygus hesperus</name>
    <name type="common">Western plant bug</name>
    <dbReference type="NCBI Taxonomy" id="30085"/>
    <lineage>
        <taxon>Eukaryota</taxon>
        <taxon>Metazoa</taxon>
        <taxon>Ecdysozoa</taxon>
        <taxon>Arthropoda</taxon>
        <taxon>Hexapoda</taxon>
        <taxon>Insecta</taxon>
        <taxon>Pterygota</taxon>
        <taxon>Neoptera</taxon>
        <taxon>Paraneoptera</taxon>
        <taxon>Hemiptera</taxon>
        <taxon>Heteroptera</taxon>
        <taxon>Panheteroptera</taxon>
        <taxon>Cimicomorpha</taxon>
        <taxon>Miridae</taxon>
        <taxon>Mirini</taxon>
        <taxon>Lygus</taxon>
    </lineage>
</organism>
<feature type="region of interest" description="Disordered" evidence="5">
    <location>
        <begin position="107"/>
        <end position="186"/>
    </location>
</feature>